<reference evidence="1" key="2">
    <citation type="submission" date="2021-02" db="EMBL/GenBank/DDBJ databases">
        <title>Aspergillus puulaauensis MK2 genome sequence.</title>
        <authorList>
            <person name="Futagami T."/>
            <person name="Mori K."/>
            <person name="Kadooka C."/>
            <person name="Tanaka T."/>
        </authorList>
    </citation>
    <scope>NUCLEOTIDE SEQUENCE</scope>
    <source>
        <strain evidence="1">MK2</strain>
    </source>
</reference>
<keyword evidence="2" id="KW-1185">Reference proteome</keyword>
<proteinExistence type="predicted"/>
<gene>
    <name evidence="1" type="ORF">APUU_40406A</name>
</gene>
<reference evidence="1" key="1">
    <citation type="submission" date="2021-01" db="EMBL/GenBank/DDBJ databases">
        <authorList>
            <consortium name="Aspergillus puulaauensis MK2 genome sequencing consortium"/>
            <person name="Kazuki M."/>
            <person name="Futagami T."/>
        </authorList>
    </citation>
    <scope>NUCLEOTIDE SEQUENCE</scope>
    <source>
        <strain evidence="1">MK2</strain>
    </source>
</reference>
<dbReference type="KEGG" id="apuu:APUU_40406A"/>
<dbReference type="GeneID" id="64973967"/>
<dbReference type="AlphaFoldDB" id="A0A7R7XLY4"/>
<name>A0A7R7XLY4_9EURO</name>
<dbReference type="Proteomes" id="UP000654913">
    <property type="component" value="Chromosome 4"/>
</dbReference>
<evidence type="ECO:0000313" key="2">
    <source>
        <dbReference type="Proteomes" id="UP000654913"/>
    </source>
</evidence>
<dbReference type="EMBL" id="AP024446">
    <property type="protein sequence ID" value="BCS23962.1"/>
    <property type="molecule type" value="Genomic_DNA"/>
</dbReference>
<evidence type="ECO:0000313" key="1">
    <source>
        <dbReference type="EMBL" id="BCS23962.1"/>
    </source>
</evidence>
<accession>A0A7R7XLY4</accession>
<sequence length="104" mass="11400">MVQPDVSIDFDGSTASDKPRLTLFSSKGLRFPSPTVPFPSWMACLFGNWLRPKALSRRRPPASRHVLQGELAMTALGWLNLGTVSLISRPQQNAASQHARISVA</sequence>
<protein>
    <submittedName>
        <fullName evidence="1">Uncharacterized protein</fullName>
    </submittedName>
</protein>
<dbReference type="RefSeq" id="XP_041556156.1">
    <property type="nucleotide sequence ID" value="XM_041703474.1"/>
</dbReference>
<organism evidence="1 2">
    <name type="scientific">Aspergillus puulaauensis</name>
    <dbReference type="NCBI Taxonomy" id="1220207"/>
    <lineage>
        <taxon>Eukaryota</taxon>
        <taxon>Fungi</taxon>
        <taxon>Dikarya</taxon>
        <taxon>Ascomycota</taxon>
        <taxon>Pezizomycotina</taxon>
        <taxon>Eurotiomycetes</taxon>
        <taxon>Eurotiomycetidae</taxon>
        <taxon>Eurotiales</taxon>
        <taxon>Aspergillaceae</taxon>
        <taxon>Aspergillus</taxon>
    </lineage>
</organism>